<evidence type="ECO:0000313" key="15">
    <source>
        <dbReference type="EMBL" id="OUN89199.1"/>
    </source>
</evidence>
<evidence type="ECO:0000256" key="1">
    <source>
        <dbReference type="ARBA" id="ARBA00022490"/>
    </source>
</evidence>
<dbReference type="PANTHER" id="PTHR43096:SF48">
    <property type="entry name" value="CHAPERONE PROTEIN DNAJ"/>
    <property type="match status" value="1"/>
</dbReference>
<sequence length="378" mass="40962">MPGSRDYYEILGVDRDADQRTIKRAFLKKARTVHPDVSDDPHAEEKFKELNEAYSVLSDEQKRANYDRFGTADGPGGSGFVDFNDIFGMGMDDIFSSFFGGGRAQGGGQARRRRGRDMAITLAVTLEEAALGCVKTVSYDRLAPCEDCHGTGCAEGAQETQCPRCHGTGYITTMQRSIFGQIQSTSPCPECGGEGTVIDHPCDMCDGQGRTPTHEKIDIEVPAGIASGRQLRVRGYGEAGFRGEEGGDLLVTVVVEEHERFQRSGDDLLCAVTVSIAQAALGCRVTVPGIMPDETISFDIPAGTQFGDTVVAEEFGMPRMDGTTRGRAIAQVRVEVPRKLSGEARALLERYAAAMDEEVAPKRSVGERIRDAIDDMID</sequence>
<evidence type="ECO:0000313" key="16">
    <source>
        <dbReference type="Proteomes" id="UP000195781"/>
    </source>
</evidence>
<dbReference type="GO" id="GO:0005737">
    <property type="term" value="C:cytoplasm"/>
    <property type="evidence" value="ECO:0007669"/>
    <property type="project" value="UniProtKB-SubCell"/>
</dbReference>
<dbReference type="EMBL" id="NFIE01000005">
    <property type="protein sequence ID" value="OUN89199.1"/>
    <property type="molecule type" value="Genomic_DNA"/>
</dbReference>
<feature type="binding site" evidence="11">
    <location>
        <position position="191"/>
    </location>
    <ligand>
        <name>Zn(2+)</name>
        <dbReference type="ChEBI" id="CHEBI:29105"/>
        <label>2</label>
    </ligand>
</feature>
<dbReference type="InterPro" id="IPR002939">
    <property type="entry name" value="DnaJ_C"/>
</dbReference>
<dbReference type="NCBIfam" id="TIGR02349">
    <property type="entry name" value="DnaJ_bact"/>
    <property type="match status" value="1"/>
</dbReference>
<proteinExistence type="inferred from homology"/>
<reference evidence="16" key="1">
    <citation type="submission" date="2017-04" db="EMBL/GenBank/DDBJ databases">
        <title>Function of individual gut microbiota members based on whole genome sequencing of pure cultures obtained from chicken caecum.</title>
        <authorList>
            <person name="Medvecky M."/>
            <person name="Cejkova D."/>
            <person name="Polansky O."/>
            <person name="Karasova D."/>
            <person name="Kubasova T."/>
            <person name="Cizek A."/>
            <person name="Rychlik I."/>
        </authorList>
    </citation>
    <scope>NUCLEOTIDE SEQUENCE [LARGE SCALE GENOMIC DNA]</scope>
    <source>
        <strain evidence="16">An5</strain>
    </source>
</reference>
<dbReference type="InterPro" id="IPR036869">
    <property type="entry name" value="J_dom_sf"/>
</dbReference>
<gene>
    <name evidence="11" type="primary">dnaJ</name>
    <name evidence="15" type="ORF">B5G02_03015</name>
</gene>
<feature type="domain" description="J" evidence="13">
    <location>
        <begin position="6"/>
        <end position="70"/>
    </location>
</feature>
<dbReference type="GO" id="GO:0051082">
    <property type="term" value="F:unfolded protein binding"/>
    <property type="evidence" value="ECO:0007669"/>
    <property type="project" value="UniProtKB-UniRule"/>
</dbReference>
<dbReference type="CDD" id="cd06257">
    <property type="entry name" value="DnaJ"/>
    <property type="match status" value="1"/>
</dbReference>
<dbReference type="NCBIfam" id="NF008035">
    <property type="entry name" value="PRK10767.1"/>
    <property type="match status" value="1"/>
</dbReference>
<dbReference type="FunFam" id="2.10.230.10:FF:000002">
    <property type="entry name" value="Molecular chaperone DnaJ"/>
    <property type="match status" value="1"/>
</dbReference>
<comment type="subunit">
    <text evidence="11">Homodimer.</text>
</comment>
<organism evidence="15 16">
    <name type="scientific">[Collinsella] massiliensis</name>
    <dbReference type="NCBI Taxonomy" id="1232426"/>
    <lineage>
        <taxon>Bacteria</taxon>
        <taxon>Bacillati</taxon>
        <taxon>Actinomycetota</taxon>
        <taxon>Coriobacteriia</taxon>
        <taxon>Coriobacteriales</taxon>
        <taxon>Coriobacteriaceae</taxon>
        <taxon>Enorma</taxon>
    </lineage>
</organism>
<dbReference type="CDD" id="cd10719">
    <property type="entry name" value="DnaJ_zf"/>
    <property type="match status" value="1"/>
</dbReference>
<keyword evidence="1 11" id="KW-0963">Cytoplasm</keyword>
<dbReference type="Gene3D" id="1.10.287.110">
    <property type="entry name" value="DnaJ domain"/>
    <property type="match status" value="1"/>
</dbReference>
<feature type="binding site" evidence="11">
    <location>
        <position position="202"/>
    </location>
    <ligand>
        <name>Zn(2+)</name>
        <dbReference type="ChEBI" id="CHEBI:29105"/>
        <label>1</label>
    </ligand>
</feature>
<dbReference type="InterPro" id="IPR012724">
    <property type="entry name" value="DnaJ"/>
</dbReference>
<feature type="binding site" evidence="11">
    <location>
        <position position="188"/>
    </location>
    <ligand>
        <name>Zn(2+)</name>
        <dbReference type="ChEBI" id="CHEBI:29105"/>
        <label>2</label>
    </ligand>
</feature>
<name>A0A1Y3Y1F6_9ACTN</name>
<dbReference type="GO" id="GO:0006260">
    <property type="term" value="P:DNA replication"/>
    <property type="evidence" value="ECO:0007669"/>
    <property type="project" value="UniProtKB-KW"/>
</dbReference>
<dbReference type="PROSITE" id="PS50076">
    <property type="entry name" value="DNAJ_2"/>
    <property type="match status" value="1"/>
</dbReference>
<feature type="binding site" evidence="11">
    <location>
        <position position="165"/>
    </location>
    <ligand>
        <name>Zn(2+)</name>
        <dbReference type="ChEBI" id="CHEBI:29105"/>
        <label>2</label>
    </ligand>
</feature>
<dbReference type="InterPro" id="IPR001305">
    <property type="entry name" value="HSP_DnaJ_Cys-rich_dom"/>
</dbReference>
<dbReference type="Gene3D" id="2.60.260.20">
    <property type="entry name" value="Urease metallochaperone UreE, N-terminal domain"/>
    <property type="match status" value="2"/>
</dbReference>
<keyword evidence="5 11" id="KW-0863">Zinc-finger</keyword>
<dbReference type="Proteomes" id="UP000195781">
    <property type="component" value="Unassembled WGS sequence"/>
</dbReference>
<dbReference type="AlphaFoldDB" id="A0A1Y3Y1F6"/>
<feature type="repeat" description="CXXCXGXG motif" evidence="11">
    <location>
        <begin position="188"/>
        <end position="195"/>
    </location>
</feature>
<feature type="repeat" description="CXXCXGXG motif" evidence="11">
    <location>
        <begin position="202"/>
        <end position="209"/>
    </location>
</feature>
<comment type="function">
    <text evidence="11">Participates actively in the response to hyperosmotic and heat shock by preventing the aggregation of stress-denatured proteins and by disaggregating proteins, also in an autonomous, DnaK-independent fashion. Unfolded proteins bind initially to DnaJ; upon interaction with the DnaJ-bound protein, DnaK hydrolyzes its bound ATP, resulting in the formation of a stable complex. GrpE releases ADP from DnaK; ATP binding to DnaK triggers the release of the substrate protein, thus completing the reaction cycle. Several rounds of ATP-dependent interactions between DnaJ, DnaK and GrpE are required for fully efficient folding. Also involved, together with DnaK and GrpE, in the DNA replication of plasmids through activation of initiation proteins.</text>
</comment>
<dbReference type="InterPro" id="IPR001623">
    <property type="entry name" value="DnaJ_domain"/>
</dbReference>
<evidence type="ECO:0000256" key="7">
    <source>
        <dbReference type="ARBA" id="ARBA00023016"/>
    </source>
</evidence>
<dbReference type="RefSeq" id="WP_094335127.1">
    <property type="nucleotide sequence ID" value="NZ_NFIE01000005.1"/>
</dbReference>
<keyword evidence="4 11" id="KW-0677">Repeat</keyword>
<comment type="caution">
    <text evidence="15">The sequence shown here is derived from an EMBL/GenBank/DDBJ whole genome shotgun (WGS) entry which is preliminary data.</text>
</comment>
<feature type="domain" description="CR-type" evidence="14">
    <location>
        <begin position="132"/>
        <end position="214"/>
    </location>
</feature>
<feature type="repeat" description="CXXCXGXG motif" evidence="11">
    <location>
        <begin position="162"/>
        <end position="169"/>
    </location>
</feature>
<dbReference type="PROSITE" id="PS51188">
    <property type="entry name" value="ZF_CR"/>
    <property type="match status" value="1"/>
</dbReference>
<dbReference type="SUPFAM" id="SSF49493">
    <property type="entry name" value="HSP40/DnaJ peptide-binding domain"/>
    <property type="match status" value="2"/>
</dbReference>
<keyword evidence="2 11" id="KW-0235">DNA replication</keyword>
<dbReference type="GO" id="GO:0008270">
    <property type="term" value="F:zinc ion binding"/>
    <property type="evidence" value="ECO:0007669"/>
    <property type="project" value="UniProtKB-UniRule"/>
</dbReference>
<evidence type="ECO:0000256" key="4">
    <source>
        <dbReference type="ARBA" id="ARBA00022737"/>
    </source>
</evidence>
<feature type="binding site" evidence="11">
    <location>
        <position position="148"/>
    </location>
    <ligand>
        <name>Zn(2+)</name>
        <dbReference type="ChEBI" id="CHEBI:29105"/>
        <label>1</label>
    </ligand>
</feature>
<dbReference type="Pfam" id="PF00226">
    <property type="entry name" value="DnaJ"/>
    <property type="match status" value="1"/>
</dbReference>
<dbReference type="OrthoDB" id="9779889at2"/>
<feature type="repeat" description="CXXCXGXG motif" evidence="11">
    <location>
        <begin position="145"/>
        <end position="152"/>
    </location>
</feature>
<comment type="similarity">
    <text evidence="9 11">Belongs to the DnaJ family.</text>
</comment>
<evidence type="ECO:0000256" key="12">
    <source>
        <dbReference type="PROSITE-ProRule" id="PRU00546"/>
    </source>
</evidence>
<dbReference type="PANTHER" id="PTHR43096">
    <property type="entry name" value="DNAJ HOMOLOG 1, MITOCHONDRIAL-RELATED"/>
    <property type="match status" value="1"/>
</dbReference>
<feature type="binding site" evidence="11">
    <location>
        <position position="205"/>
    </location>
    <ligand>
        <name>Zn(2+)</name>
        <dbReference type="ChEBI" id="CHEBI:29105"/>
        <label>1</label>
    </ligand>
</feature>
<evidence type="ECO:0000256" key="8">
    <source>
        <dbReference type="ARBA" id="ARBA00023186"/>
    </source>
</evidence>
<keyword evidence="6 11" id="KW-0862">Zinc</keyword>
<feature type="binding site" evidence="11">
    <location>
        <position position="162"/>
    </location>
    <ligand>
        <name>Zn(2+)</name>
        <dbReference type="ChEBI" id="CHEBI:29105"/>
        <label>2</label>
    </ligand>
</feature>
<dbReference type="InterPro" id="IPR008971">
    <property type="entry name" value="HSP40/DnaJ_pept-bd"/>
</dbReference>
<dbReference type="GO" id="GO:0005524">
    <property type="term" value="F:ATP binding"/>
    <property type="evidence" value="ECO:0007669"/>
    <property type="project" value="InterPro"/>
</dbReference>
<dbReference type="Pfam" id="PF00684">
    <property type="entry name" value="DnaJ_CXXCXGXG"/>
    <property type="match status" value="1"/>
</dbReference>
<keyword evidence="3 11" id="KW-0479">Metal-binding</keyword>
<dbReference type="InterPro" id="IPR018253">
    <property type="entry name" value="DnaJ_domain_CS"/>
</dbReference>
<evidence type="ECO:0000256" key="10">
    <source>
        <dbReference type="ARBA" id="ARBA00067609"/>
    </source>
</evidence>
<evidence type="ECO:0000256" key="6">
    <source>
        <dbReference type="ARBA" id="ARBA00022833"/>
    </source>
</evidence>
<comment type="subcellular location">
    <subcellularLocation>
        <location evidence="11">Cytoplasm</location>
    </subcellularLocation>
</comment>
<dbReference type="HAMAP" id="MF_01152">
    <property type="entry name" value="DnaJ"/>
    <property type="match status" value="1"/>
</dbReference>
<evidence type="ECO:0000256" key="11">
    <source>
        <dbReference type="HAMAP-Rule" id="MF_01152"/>
    </source>
</evidence>
<protein>
    <recommendedName>
        <fullName evidence="10 11">Chaperone protein DnaJ</fullName>
    </recommendedName>
</protein>
<dbReference type="InterPro" id="IPR036410">
    <property type="entry name" value="HSP_DnaJ_Cys-rich_dom_sf"/>
</dbReference>
<dbReference type="Pfam" id="PF01556">
    <property type="entry name" value="DnaJ_C"/>
    <property type="match status" value="1"/>
</dbReference>
<dbReference type="Gene3D" id="2.10.230.10">
    <property type="entry name" value="Heat shock protein DnaJ, cysteine-rich domain"/>
    <property type="match status" value="1"/>
</dbReference>
<evidence type="ECO:0000259" key="14">
    <source>
        <dbReference type="PROSITE" id="PS51188"/>
    </source>
</evidence>
<dbReference type="GO" id="GO:0009408">
    <property type="term" value="P:response to heat"/>
    <property type="evidence" value="ECO:0007669"/>
    <property type="project" value="InterPro"/>
</dbReference>
<dbReference type="PRINTS" id="PR00625">
    <property type="entry name" value="JDOMAIN"/>
</dbReference>
<evidence type="ECO:0000256" key="9">
    <source>
        <dbReference type="ARBA" id="ARBA00061004"/>
    </source>
</evidence>
<comment type="cofactor">
    <cofactor evidence="11">
        <name>Zn(2+)</name>
        <dbReference type="ChEBI" id="CHEBI:29105"/>
    </cofactor>
    <text evidence="11">Binds 2 Zn(2+) ions per monomer.</text>
</comment>
<dbReference type="PROSITE" id="PS00636">
    <property type="entry name" value="DNAJ_1"/>
    <property type="match status" value="1"/>
</dbReference>
<evidence type="ECO:0000256" key="2">
    <source>
        <dbReference type="ARBA" id="ARBA00022705"/>
    </source>
</evidence>
<evidence type="ECO:0000256" key="5">
    <source>
        <dbReference type="ARBA" id="ARBA00022771"/>
    </source>
</evidence>
<dbReference type="GO" id="GO:0031072">
    <property type="term" value="F:heat shock protein binding"/>
    <property type="evidence" value="ECO:0007669"/>
    <property type="project" value="InterPro"/>
</dbReference>
<keyword evidence="7 11" id="KW-0346">Stress response</keyword>
<keyword evidence="16" id="KW-1185">Reference proteome</keyword>
<keyword evidence="8 11" id="KW-0143">Chaperone</keyword>
<comment type="domain">
    <text evidence="11">The J domain is necessary and sufficient to stimulate DnaK ATPase activity. Zinc center 1 plays an important role in the autonomous, DnaK-independent chaperone activity of DnaJ. Zinc center 2 is essential for interaction with DnaK and for DnaJ activity.</text>
</comment>
<dbReference type="SUPFAM" id="SSF46565">
    <property type="entry name" value="Chaperone J-domain"/>
    <property type="match status" value="1"/>
</dbReference>
<feature type="binding site" evidence="11">
    <location>
        <position position="145"/>
    </location>
    <ligand>
        <name>Zn(2+)</name>
        <dbReference type="ChEBI" id="CHEBI:29105"/>
        <label>1</label>
    </ligand>
</feature>
<dbReference type="GO" id="GO:0042026">
    <property type="term" value="P:protein refolding"/>
    <property type="evidence" value="ECO:0007669"/>
    <property type="project" value="TreeGrafter"/>
</dbReference>
<accession>A0A1Y3Y1F6</accession>
<dbReference type="CDD" id="cd10747">
    <property type="entry name" value="DnaJ_C"/>
    <property type="match status" value="1"/>
</dbReference>
<feature type="zinc finger region" description="CR-type" evidence="12">
    <location>
        <begin position="132"/>
        <end position="214"/>
    </location>
</feature>
<dbReference type="SMART" id="SM00271">
    <property type="entry name" value="DnaJ"/>
    <property type="match status" value="1"/>
</dbReference>
<evidence type="ECO:0000259" key="13">
    <source>
        <dbReference type="PROSITE" id="PS50076"/>
    </source>
</evidence>
<evidence type="ECO:0000256" key="3">
    <source>
        <dbReference type="ARBA" id="ARBA00022723"/>
    </source>
</evidence>
<dbReference type="SUPFAM" id="SSF57938">
    <property type="entry name" value="DnaJ/Hsp40 cysteine-rich domain"/>
    <property type="match status" value="1"/>
</dbReference>